<dbReference type="Gene3D" id="3.40.50.620">
    <property type="entry name" value="HUPs"/>
    <property type="match status" value="1"/>
</dbReference>
<dbReference type="GO" id="GO:0009055">
    <property type="term" value="F:electron transfer activity"/>
    <property type="evidence" value="ECO:0007669"/>
    <property type="project" value="InterPro"/>
</dbReference>
<evidence type="ECO:0000259" key="1">
    <source>
        <dbReference type="SMART" id="SM00893"/>
    </source>
</evidence>
<dbReference type="Pfam" id="PF01012">
    <property type="entry name" value="ETF"/>
    <property type="match status" value="1"/>
</dbReference>
<organism evidence="2">
    <name type="scientific">marine sediment metagenome</name>
    <dbReference type="NCBI Taxonomy" id="412755"/>
    <lineage>
        <taxon>unclassified sequences</taxon>
        <taxon>metagenomes</taxon>
        <taxon>ecological metagenomes</taxon>
    </lineage>
</organism>
<protein>
    <recommendedName>
        <fullName evidence="1">Electron transfer flavoprotein alpha/beta-subunit N-terminal domain-containing protein</fullName>
    </recommendedName>
</protein>
<dbReference type="SMART" id="SM00893">
    <property type="entry name" value="ETF"/>
    <property type="match status" value="1"/>
</dbReference>
<dbReference type="InterPro" id="IPR014730">
    <property type="entry name" value="ETF_a/b_N"/>
</dbReference>
<feature type="domain" description="Electron transfer flavoprotein alpha/beta-subunit N-terminal" evidence="1">
    <location>
        <begin position="22"/>
        <end position="193"/>
    </location>
</feature>
<comment type="caution">
    <text evidence="2">The sequence shown here is derived from an EMBL/GenBank/DDBJ whole genome shotgun (WGS) entry which is preliminary data.</text>
</comment>
<dbReference type="CDD" id="cd01714">
    <property type="entry name" value="ETF_beta"/>
    <property type="match status" value="1"/>
</dbReference>
<dbReference type="AlphaFoldDB" id="X0VF20"/>
<dbReference type="InterPro" id="IPR012255">
    <property type="entry name" value="ETF_b"/>
</dbReference>
<name>X0VF20_9ZZZZ</name>
<gene>
    <name evidence="2" type="ORF">S01H1_58094</name>
</gene>
<dbReference type="InterPro" id="IPR033948">
    <property type="entry name" value="ETF_beta_N"/>
</dbReference>
<dbReference type="SUPFAM" id="SSF52402">
    <property type="entry name" value="Adenine nucleotide alpha hydrolases-like"/>
    <property type="match status" value="1"/>
</dbReference>
<sequence length="193" mass="20957">MKIIVCVKQVLAANRIKFDVKTNTMVRAADNSYINPNDLFAIQIAVQLKERYGGTITAVTMGPSISEEVLLEAMALGVDRGMLLSDRRFAGADTLATSYVLGMGIRKLGDFDMVLCGTESTDSNTGQVGPQLAEEMDLPQVTRVEKIEKQGGMVRLERVSDGLREVMEVAPPVLLTISREAVSPSLPSLLDIQ</sequence>
<evidence type="ECO:0000313" key="2">
    <source>
        <dbReference type="EMBL" id="GAG16824.1"/>
    </source>
</evidence>
<proteinExistence type="predicted"/>
<feature type="non-terminal residue" evidence="2">
    <location>
        <position position="193"/>
    </location>
</feature>
<dbReference type="EMBL" id="BARS01037924">
    <property type="protein sequence ID" value="GAG16824.1"/>
    <property type="molecule type" value="Genomic_DNA"/>
</dbReference>
<dbReference type="PANTHER" id="PTHR21294">
    <property type="entry name" value="ELECTRON TRANSFER FLAVOPROTEIN BETA-SUBUNIT"/>
    <property type="match status" value="1"/>
</dbReference>
<dbReference type="InterPro" id="IPR014729">
    <property type="entry name" value="Rossmann-like_a/b/a_fold"/>
</dbReference>
<dbReference type="PANTHER" id="PTHR21294:SF17">
    <property type="entry name" value="PROTEIN FIXA"/>
    <property type="match status" value="1"/>
</dbReference>
<accession>X0VF20</accession>
<reference evidence="2" key="1">
    <citation type="journal article" date="2014" name="Front. Microbiol.">
        <title>High frequency of phylogenetically diverse reductive dehalogenase-homologous genes in deep subseafloor sedimentary metagenomes.</title>
        <authorList>
            <person name="Kawai M."/>
            <person name="Futagami T."/>
            <person name="Toyoda A."/>
            <person name="Takaki Y."/>
            <person name="Nishi S."/>
            <person name="Hori S."/>
            <person name="Arai W."/>
            <person name="Tsubouchi T."/>
            <person name="Morono Y."/>
            <person name="Uchiyama I."/>
            <person name="Ito T."/>
            <person name="Fujiyama A."/>
            <person name="Inagaki F."/>
            <person name="Takami H."/>
        </authorList>
    </citation>
    <scope>NUCLEOTIDE SEQUENCE</scope>
    <source>
        <strain evidence="2">Expedition CK06-06</strain>
    </source>
</reference>